<evidence type="ECO:0000256" key="1">
    <source>
        <dbReference type="ARBA" id="ARBA00004141"/>
    </source>
</evidence>
<evidence type="ECO:0000256" key="8">
    <source>
        <dbReference type="ARBA" id="ARBA00023136"/>
    </source>
</evidence>
<feature type="transmembrane region" description="Helical" evidence="12">
    <location>
        <begin position="40"/>
        <end position="61"/>
    </location>
</feature>
<comment type="catalytic activity">
    <reaction evidence="11">
        <text>[GlcNAc-(1-&gt;4)-Mur2Ac(oyl-L-Ala-gamma-D-Glu-L-Lys-D-Ala-D-Ala)](n)-di-trans,octa-cis-undecaprenyl diphosphate + beta-D-GlcNAc-(1-&gt;4)-Mur2Ac(oyl-L-Ala-gamma-D-Glu-L-Lys-D-Ala-D-Ala)-di-trans,octa-cis-undecaprenyl diphosphate = [GlcNAc-(1-&gt;4)-Mur2Ac(oyl-L-Ala-gamma-D-Glu-L-Lys-D-Ala-D-Ala)](n+1)-di-trans,octa-cis-undecaprenyl diphosphate + di-trans,octa-cis-undecaprenyl diphosphate + H(+)</text>
        <dbReference type="Rhea" id="RHEA:23708"/>
        <dbReference type="Rhea" id="RHEA-COMP:9602"/>
        <dbReference type="Rhea" id="RHEA-COMP:9603"/>
        <dbReference type="ChEBI" id="CHEBI:15378"/>
        <dbReference type="ChEBI" id="CHEBI:58405"/>
        <dbReference type="ChEBI" id="CHEBI:60033"/>
        <dbReference type="ChEBI" id="CHEBI:78435"/>
        <dbReference type="EC" id="2.4.99.28"/>
    </reaction>
</comment>
<dbReference type="InterPro" id="IPR001182">
    <property type="entry name" value="FtsW/RodA"/>
</dbReference>
<keyword evidence="6" id="KW-0573">Peptidoglycan synthesis</keyword>
<evidence type="ECO:0000256" key="12">
    <source>
        <dbReference type="SAM" id="Phobius"/>
    </source>
</evidence>
<evidence type="ECO:0000256" key="6">
    <source>
        <dbReference type="ARBA" id="ARBA00022984"/>
    </source>
</evidence>
<sequence>SDDLGKLLALGLTSLICVQAIVNMGVATVLLPTTGTTLPFISYGGSSLLVSLVAIGILLNISKNGAKDTA</sequence>
<accession>X1M7P8</accession>
<protein>
    <recommendedName>
        <fullName evidence="10">peptidoglycan glycosyltransferase</fullName>
        <ecNumber evidence="10">2.4.99.28</ecNumber>
    </recommendedName>
    <alternativeName>
        <fullName evidence="9">Peptidoglycan polymerase</fullName>
    </alternativeName>
</protein>
<dbReference type="GO" id="GO:0051301">
    <property type="term" value="P:cell division"/>
    <property type="evidence" value="ECO:0007669"/>
    <property type="project" value="InterPro"/>
</dbReference>
<dbReference type="GO" id="GO:0032153">
    <property type="term" value="C:cell division site"/>
    <property type="evidence" value="ECO:0007669"/>
    <property type="project" value="TreeGrafter"/>
</dbReference>
<keyword evidence="2" id="KW-0328">Glycosyltransferase</keyword>
<keyword evidence="3" id="KW-0808">Transferase</keyword>
<keyword evidence="8 12" id="KW-0472">Membrane</keyword>
<dbReference type="EMBL" id="BARV01003974">
    <property type="protein sequence ID" value="GAI14096.1"/>
    <property type="molecule type" value="Genomic_DNA"/>
</dbReference>
<comment type="subcellular location">
    <subcellularLocation>
        <location evidence="1">Membrane</location>
        <topology evidence="1">Multi-pass membrane protein</topology>
    </subcellularLocation>
</comment>
<evidence type="ECO:0000256" key="4">
    <source>
        <dbReference type="ARBA" id="ARBA00022692"/>
    </source>
</evidence>
<dbReference type="GO" id="GO:0008955">
    <property type="term" value="F:peptidoglycan glycosyltransferase activity"/>
    <property type="evidence" value="ECO:0007669"/>
    <property type="project" value="UniProtKB-EC"/>
</dbReference>
<evidence type="ECO:0000256" key="9">
    <source>
        <dbReference type="ARBA" id="ARBA00032370"/>
    </source>
</evidence>
<dbReference type="GO" id="GO:0005886">
    <property type="term" value="C:plasma membrane"/>
    <property type="evidence" value="ECO:0007669"/>
    <property type="project" value="TreeGrafter"/>
</dbReference>
<feature type="non-terminal residue" evidence="13">
    <location>
        <position position="1"/>
    </location>
</feature>
<dbReference type="PANTHER" id="PTHR30474:SF2">
    <property type="entry name" value="PEPTIDOGLYCAN GLYCOSYLTRANSFERASE FTSW-RELATED"/>
    <property type="match status" value="1"/>
</dbReference>
<dbReference type="GO" id="GO:0009252">
    <property type="term" value="P:peptidoglycan biosynthetic process"/>
    <property type="evidence" value="ECO:0007669"/>
    <property type="project" value="UniProtKB-KW"/>
</dbReference>
<evidence type="ECO:0000256" key="11">
    <source>
        <dbReference type="ARBA" id="ARBA00049902"/>
    </source>
</evidence>
<proteinExistence type="predicted"/>
<dbReference type="Pfam" id="PF01098">
    <property type="entry name" value="FTSW_RODA_SPOVE"/>
    <property type="match status" value="1"/>
</dbReference>
<dbReference type="GO" id="GO:0015648">
    <property type="term" value="F:lipid-linked peptidoglycan transporter activity"/>
    <property type="evidence" value="ECO:0007669"/>
    <property type="project" value="TreeGrafter"/>
</dbReference>
<keyword evidence="4 12" id="KW-0812">Transmembrane</keyword>
<dbReference type="EC" id="2.4.99.28" evidence="10"/>
<keyword evidence="5" id="KW-0133">Cell shape</keyword>
<evidence type="ECO:0000256" key="10">
    <source>
        <dbReference type="ARBA" id="ARBA00044770"/>
    </source>
</evidence>
<organism evidence="13">
    <name type="scientific">marine sediment metagenome</name>
    <dbReference type="NCBI Taxonomy" id="412755"/>
    <lineage>
        <taxon>unclassified sequences</taxon>
        <taxon>metagenomes</taxon>
        <taxon>ecological metagenomes</taxon>
    </lineage>
</organism>
<evidence type="ECO:0000313" key="13">
    <source>
        <dbReference type="EMBL" id="GAI14096.1"/>
    </source>
</evidence>
<name>X1M7P8_9ZZZZ</name>
<keyword evidence="7 12" id="KW-1133">Transmembrane helix</keyword>
<evidence type="ECO:0000256" key="5">
    <source>
        <dbReference type="ARBA" id="ARBA00022960"/>
    </source>
</evidence>
<feature type="transmembrane region" description="Helical" evidence="12">
    <location>
        <begin position="7"/>
        <end position="28"/>
    </location>
</feature>
<evidence type="ECO:0000256" key="2">
    <source>
        <dbReference type="ARBA" id="ARBA00022676"/>
    </source>
</evidence>
<comment type="caution">
    <text evidence="13">The sequence shown here is derived from an EMBL/GenBank/DDBJ whole genome shotgun (WGS) entry which is preliminary data.</text>
</comment>
<dbReference type="AlphaFoldDB" id="X1M7P8"/>
<dbReference type="PANTHER" id="PTHR30474">
    <property type="entry name" value="CELL CYCLE PROTEIN"/>
    <property type="match status" value="1"/>
</dbReference>
<dbReference type="GO" id="GO:0008360">
    <property type="term" value="P:regulation of cell shape"/>
    <property type="evidence" value="ECO:0007669"/>
    <property type="project" value="UniProtKB-KW"/>
</dbReference>
<evidence type="ECO:0000256" key="7">
    <source>
        <dbReference type="ARBA" id="ARBA00022989"/>
    </source>
</evidence>
<gene>
    <name evidence="13" type="ORF">S06H3_09151</name>
</gene>
<evidence type="ECO:0000256" key="3">
    <source>
        <dbReference type="ARBA" id="ARBA00022679"/>
    </source>
</evidence>
<reference evidence="13" key="1">
    <citation type="journal article" date="2014" name="Front. Microbiol.">
        <title>High frequency of phylogenetically diverse reductive dehalogenase-homologous genes in deep subseafloor sedimentary metagenomes.</title>
        <authorList>
            <person name="Kawai M."/>
            <person name="Futagami T."/>
            <person name="Toyoda A."/>
            <person name="Takaki Y."/>
            <person name="Nishi S."/>
            <person name="Hori S."/>
            <person name="Arai W."/>
            <person name="Tsubouchi T."/>
            <person name="Morono Y."/>
            <person name="Uchiyama I."/>
            <person name="Ito T."/>
            <person name="Fujiyama A."/>
            <person name="Inagaki F."/>
            <person name="Takami H."/>
        </authorList>
    </citation>
    <scope>NUCLEOTIDE SEQUENCE</scope>
    <source>
        <strain evidence="13">Expedition CK06-06</strain>
    </source>
</reference>